<evidence type="ECO:0000256" key="5">
    <source>
        <dbReference type="ARBA" id="ARBA00022792"/>
    </source>
</evidence>
<evidence type="ECO:0000256" key="1">
    <source>
        <dbReference type="ARBA" id="ARBA00004434"/>
    </source>
</evidence>
<evidence type="ECO:0000256" key="7">
    <source>
        <dbReference type="ARBA" id="ARBA00022989"/>
    </source>
</evidence>
<keyword evidence="7 11" id="KW-1133">Transmembrane helix</keyword>
<dbReference type="FunFam" id="4.10.49.10:FF:000001">
    <property type="entry name" value="Cytochrome c oxidase subunit 7C"/>
    <property type="match status" value="1"/>
</dbReference>
<evidence type="ECO:0000256" key="3">
    <source>
        <dbReference type="ARBA" id="ARBA00010514"/>
    </source>
</evidence>
<dbReference type="Proteomes" id="UP000660729">
    <property type="component" value="Unassembled WGS sequence"/>
</dbReference>
<dbReference type="InterPro" id="IPR004202">
    <property type="entry name" value="COX7C/Cox8"/>
</dbReference>
<sequence>FRLFPLNPQLHFRSPKRHHHICQHTLNAIGAHSQSTTSAKNLSEPPSILTPIAKMLARQIAQRNAFAAARRNFSTTRPQFSSPYHYPEGPRSNIPFNPLTRFFAVRYWSFMFVGFAAPFGIAVWQTKKNQ</sequence>
<organism evidence="12 13">
    <name type="scientific">Pseudocercospora fuligena</name>
    <dbReference type="NCBI Taxonomy" id="685502"/>
    <lineage>
        <taxon>Eukaryota</taxon>
        <taxon>Fungi</taxon>
        <taxon>Dikarya</taxon>
        <taxon>Ascomycota</taxon>
        <taxon>Pezizomycotina</taxon>
        <taxon>Dothideomycetes</taxon>
        <taxon>Dothideomycetidae</taxon>
        <taxon>Mycosphaerellales</taxon>
        <taxon>Mycosphaerellaceae</taxon>
        <taxon>Pseudocercospora</taxon>
    </lineage>
</organism>
<evidence type="ECO:0000256" key="6">
    <source>
        <dbReference type="ARBA" id="ARBA00022946"/>
    </source>
</evidence>
<keyword evidence="8" id="KW-0496">Mitochondrion</keyword>
<dbReference type="OrthoDB" id="9974841at2759"/>
<dbReference type="Pfam" id="PF02935">
    <property type="entry name" value="COX7C"/>
    <property type="match status" value="1"/>
</dbReference>
<dbReference type="GO" id="GO:0005743">
    <property type="term" value="C:mitochondrial inner membrane"/>
    <property type="evidence" value="ECO:0007669"/>
    <property type="project" value="UniProtKB-SubCell"/>
</dbReference>
<keyword evidence="5" id="KW-0999">Mitochondrion inner membrane</keyword>
<evidence type="ECO:0000313" key="13">
    <source>
        <dbReference type="Proteomes" id="UP000660729"/>
    </source>
</evidence>
<proteinExistence type="inferred from homology"/>
<reference evidence="12" key="1">
    <citation type="submission" date="2020-04" db="EMBL/GenBank/DDBJ databases">
        <title>Draft genome resource of the tomato pathogen Pseudocercospora fuligena.</title>
        <authorList>
            <person name="Zaccaron A."/>
        </authorList>
    </citation>
    <scope>NUCLEOTIDE SEQUENCE</scope>
    <source>
        <strain evidence="12">PF001</strain>
    </source>
</reference>
<dbReference type="UniPathway" id="UPA00705"/>
<gene>
    <name evidence="12" type="ORF">HII31_13232</name>
</gene>
<dbReference type="InterPro" id="IPR036636">
    <property type="entry name" value="COX7C/Cox8_sf"/>
</dbReference>
<dbReference type="GO" id="GO:0045277">
    <property type="term" value="C:respiratory chain complex IV"/>
    <property type="evidence" value="ECO:0007669"/>
    <property type="project" value="InterPro"/>
</dbReference>
<keyword evidence="6" id="KW-0809">Transit peptide</keyword>
<protein>
    <recommendedName>
        <fullName evidence="10">Cytochrome c oxidase subunit 8, mitochondrial</fullName>
    </recommendedName>
</protein>
<feature type="transmembrane region" description="Helical" evidence="11">
    <location>
        <begin position="105"/>
        <end position="124"/>
    </location>
</feature>
<evidence type="ECO:0000256" key="10">
    <source>
        <dbReference type="ARBA" id="ARBA00071004"/>
    </source>
</evidence>
<keyword evidence="4 11" id="KW-0812">Transmembrane</keyword>
<dbReference type="AlphaFoldDB" id="A0A8H6R519"/>
<accession>A0A8H6R519</accession>
<dbReference type="GO" id="GO:0006123">
    <property type="term" value="P:mitochondrial electron transport, cytochrome c to oxygen"/>
    <property type="evidence" value="ECO:0007669"/>
    <property type="project" value="InterPro"/>
</dbReference>
<evidence type="ECO:0000256" key="9">
    <source>
        <dbReference type="ARBA" id="ARBA00023136"/>
    </source>
</evidence>
<dbReference type="PANTHER" id="PTHR13313">
    <property type="entry name" value="CYTOCHROME C OXIDASE SUBUNIT VIIC"/>
    <property type="match status" value="1"/>
</dbReference>
<evidence type="ECO:0000256" key="8">
    <source>
        <dbReference type="ARBA" id="ARBA00023128"/>
    </source>
</evidence>
<evidence type="ECO:0000256" key="4">
    <source>
        <dbReference type="ARBA" id="ARBA00022692"/>
    </source>
</evidence>
<comment type="subcellular location">
    <subcellularLocation>
        <location evidence="1">Mitochondrion inner membrane</location>
        <topology evidence="1">Single-pass membrane protein</topology>
    </subcellularLocation>
</comment>
<comment type="similarity">
    <text evidence="3">Belongs to the cytochrome c oxidase VIIc family.</text>
</comment>
<keyword evidence="13" id="KW-1185">Reference proteome</keyword>
<feature type="non-terminal residue" evidence="12">
    <location>
        <position position="130"/>
    </location>
</feature>
<comment type="pathway">
    <text evidence="2">Energy metabolism; oxidative phosphorylation.</text>
</comment>
<dbReference type="Gene3D" id="4.10.49.10">
    <property type="entry name" value="Cytochrome c oxidase subunit VIIc"/>
    <property type="match status" value="1"/>
</dbReference>
<evidence type="ECO:0000256" key="2">
    <source>
        <dbReference type="ARBA" id="ARBA00004673"/>
    </source>
</evidence>
<name>A0A8H6R519_9PEZI</name>
<evidence type="ECO:0000313" key="12">
    <source>
        <dbReference type="EMBL" id="KAF7185385.1"/>
    </source>
</evidence>
<evidence type="ECO:0000256" key="11">
    <source>
        <dbReference type="SAM" id="Phobius"/>
    </source>
</evidence>
<dbReference type="EMBL" id="JABCIY010000337">
    <property type="protein sequence ID" value="KAF7185385.1"/>
    <property type="molecule type" value="Genomic_DNA"/>
</dbReference>
<dbReference type="PANTHER" id="PTHR13313:SF0">
    <property type="entry name" value="CYTOCHROME C OXIDASE SUBUNIT 7C, MITOCHONDRIAL"/>
    <property type="match status" value="1"/>
</dbReference>
<comment type="caution">
    <text evidence="12">The sequence shown here is derived from an EMBL/GenBank/DDBJ whole genome shotgun (WGS) entry which is preliminary data.</text>
</comment>
<keyword evidence="9 11" id="KW-0472">Membrane</keyword>